<keyword evidence="9 12" id="KW-0408">Iron</keyword>
<evidence type="ECO:0000256" key="10">
    <source>
        <dbReference type="ARBA" id="ARBA00023033"/>
    </source>
</evidence>
<dbReference type="InterPro" id="IPR052306">
    <property type="entry name" value="CYP450_71D"/>
</dbReference>
<dbReference type="InterPro" id="IPR001128">
    <property type="entry name" value="Cyt_P450"/>
</dbReference>
<dbReference type="GO" id="GO:0016020">
    <property type="term" value="C:membrane"/>
    <property type="evidence" value="ECO:0007669"/>
    <property type="project" value="UniProtKB-SubCell"/>
</dbReference>
<feature type="binding site" description="axial binding residue" evidence="12">
    <location>
        <position position="101"/>
    </location>
    <ligand>
        <name>heme</name>
        <dbReference type="ChEBI" id="CHEBI:30413"/>
    </ligand>
    <ligandPart>
        <name>Fe</name>
        <dbReference type="ChEBI" id="CHEBI:18248"/>
    </ligandPart>
</feature>
<dbReference type="EMBL" id="AP003571">
    <property type="protein sequence ID" value="BAD37501.1"/>
    <property type="molecule type" value="Genomic_DNA"/>
</dbReference>
<evidence type="ECO:0000256" key="9">
    <source>
        <dbReference type="ARBA" id="ARBA00023004"/>
    </source>
</evidence>
<gene>
    <name evidence="15" type="ORF">OsJ_22112</name>
    <name evidence="14" type="ORF">P0458E02.37</name>
</gene>
<keyword evidence="7" id="KW-1133">Transmembrane helix</keyword>
<keyword evidence="4 12" id="KW-0349">Heme</keyword>
<reference evidence="15" key="5">
    <citation type="submission" date="2008-12" db="EMBL/GenBank/DDBJ databases">
        <title>Improved gene annotation of the rice (Oryza sativa) genomes.</title>
        <authorList>
            <person name="Wang J."/>
            <person name="Li R."/>
            <person name="Fan W."/>
            <person name="Huang Q."/>
            <person name="Zhang J."/>
            <person name="Zhou Y."/>
            <person name="Hu Y."/>
            <person name="Zi S."/>
            <person name="Li J."/>
            <person name="Ni P."/>
            <person name="Zheng H."/>
            <person name="Zhang Y."/>
            <person name="Zhao M."/>
            <person name="Hao Q."/>
            <person name="McDermott J."/>
            <person name="Samudrala R."/>
            <person name="Kristiansen K."/>
            <person name="Wong G.K.-S."/>
        </authorList>
    </citation>
    <scope>NUCLEOTIDE SEQUENCE</scope>
</reference>
<dbReference type="InterPro" id="IPR036396">
    <property type="entry name" value="Cyt_P450_sf"/>
</dbReference>
<dbReference type="GO" id="GO:0004497">
    <property type="term" value="F:monooxygenase activity"/>
    <property type="evidence" value="ECO:0007669"/>
    <property type="project" value="UniProtKB-KW"/>
</dbReference>
<evidence type="ECO:0000313" key="14">
    <source>
        <dbReference type="EMBL" id="BAD37501.1"/>
    </source>
</evidence>
<evidence type="ECO:0000256" key="7">
    <source>
        <dbReference type="ARBA" id="ARBA00022989"/>
    </source>
</evidence>
<keyword evidence="8 13" id="KW-0560">Oxidoreductase</keyword>
<evidence type="ECO:0000256" key="2">
    <source>
        <dbReference type="ARBA" id="ARBA00004167"/>
    </source>
</evidence>
<evidence type="ECO:0000256" key="12">
    <source>
        <dbReference type="PIRSR" id="PIRSR602401-1"/>
    </source>
</evidence>
<dbReference type="PROSITE" id="PS00086">
    <property type="entry name" value="CYTOCHROME_P450"/>
    <property type="match status" value="1"/>
</dbReference>
<dbReference type="InterPro" id="IPR002401">
    <property type="entry name" value="Cyt_P450_E_grp-I"/>
</dbReference>
<keyword evidence="5" id="KW-0812">Transmembrane</keyword>
<accession>B9FQ49</accession>
<comment type="similarity">
    <text evidence="3 13">Belongs to the cytochrome P450 family.</text>
</comment>
<evidence type="ECO:0000256" key="4">
    <source>
        <dbReference type="ARBA" id="ARBA00022617"/>
    </source>
</evidence>
<comment type="subcellular location">
    <subcellularLocation>
        <location evidence="2">Membrane</location>
        <topology evidence="2">Single-pass membrane protein</topology>
    </subcellularLocation>
</comment>
<dbReference type="PANTHER" id="PTHR47953">
    <property type="entry name" value="OS08G0105600 PROTEIN"/>
    <property type="match status" value="1"/>
</dbReference>
<evidence type="ECO:0000256" key="1">
    <source>
        <dbReference type="ARBA" id="ARBA00001971"/>
    </source>
</evidence>
<dbReference type="EMBL" id="CM000143">
    <property type="protein sequence ID" value="EEE66091.1"/>
    <property type="molecule type" value="Genomic_DNA"/>
</dbReference>
<dbReference type="PRINTS" id="PR00385">
    <property type="entry name" value="P450"/>
</dbReference>
<evidence type="ECO:0000313" key="16">
    <source>
        <dbReference type="Proteomes" id="UP000000763"/>
    </source>
</evidence>
<evidence type="ECO:0000256" key="8">
    <source>
        <dbReference type="ARBA" id="ARBA00023002"/>
    </source>
</evidence>
<dbReference type="GO" id="GO:0005506">
    <property type="term" value="F:iron ion binding"/>
    <property type="evidence" value="ECO:0007669"/>
    <property type="project" value="InterPro"/>
</dbReference>
<reference evidence="14" key="1">
    <citation type="submission" date="2001-05" db="EMBL/GenBank/DDBJ databases">
        <title>Oryza sativa nipponbare(GA3) genomic DNA, chromosome 6, PAC clone:P0458E02.</title>
        <authorList>
            <person name="Sasaki T."/>
            <person name="Matsumoto T."/>
            <person name="Yamamoto K."/>
        </authorList>
    </citation>
    <scope>NUCLEOTIDE SEQUENCE</scope>
</reference>
<reference evidence="15" key="3">
    <citation type="journal article" date="2005" name="PLoS Biol.">
        <title>The genomes of Oryza sativa: a history of duplications.</title>
        <authorList>
            <person name="Yu J."/>
            <person name="Wang J."/>
            <person name="Lin W."/>
            <person name="Li S."/>
            <person name="Li H."/>
            <person name="Zhou J."/>
            <person name="Ni P."/>
            <person name="Dong W."/>
            <person name="Hu S."/>
            <person name="Zeng C."/>
            <person name="Zhang J."/>
            <person name="Zhang Y."/>
            <person name="Li R."/>
            <person name="Xu Z."/>
            <person name="Li S."/>
            <person name="Li X."/>
            <person name="Zheng H."/>
            <person name="Cong L."/>
            <person name="Lin L."/>
            <person name="Yin J."/>
            <person name="Geng J."/>
            <person name="Li G."/>
            <person name="Shi J."/>
            <person name="Liu J."/>
            <person name="Lv H."/>
            <person name="Li J."/>
            <person name="Wang J."/>
            <person name="Deng Y."/>
            <person name="Ran L."/>
            <person name="Shi X."/>
            <person name="Wang X."/>
            <person name="Wu Q."/>
            <person name="Li C."/>
            <person name="Ren X."/>
            <person name="Wang J."/>
            <person name="Wang X."/>
            <person name="Li D."/>
            <person name="Liu D."/>
            <person name="Zhang X."/>
            <person name="Ji Z."/>
            <person name="Zhao W."/>
            <person name="Sun Y."/>
            <person name="Zhang Z."/>
            <person name="Bao J."/>
            <person name="Han Y."/>
            <person name="Dong L."/>
            <person name="Ji J."/>
            <person name="Chen P."/>
            <person name="Wu S."/>
            <person name="Liu J."/>
            <person name="Xiao Y."/>
            <person name="Bu D."/>
            <person name="Tan J."/>
            <person name="Yang L."/>
            <person name="Ye C."/>
            <person name="Zhang J."/>
            <person name="Xu J."/>
            <person name="Zhou Y."/>
            <person name="Yu Y."/>
            <person name="Zhang B."/>
            <person name="Zhuang S."/>
            <person name="Wei H."/>
            <person name="Liu B."/>
            <person name="Lei M."/>
            <person name="Yu H."/>
            <person name="Li Y."/>
            <person name="Xu H."/>
            <person name="Wei S."/>
            <person name="He X."/>
            <person name="Fang L."/>
            <person name="Zhang Z."/>
            <person name="Zhang Y."/>
            <person name="Huang X."/>
            <person name="Su Z."/>
            <person name="Tong W."/>
            <person name="Li J."/>
            <person name="Tong Z."/>
            <person name="Li S."/>
            <person name="Ye J."/>
            <person name="Wang L."/>
            <person name="Fang L."/>
            <person name="Lei T."/>
            <person name="Chen C."/>
            <person name="Chen H."/>
            <person name="Xu Z."/>
            <person name="Li H."/>
            <person name="Huang H."/>
            <person name="Zhang F."/>
            <person name="Xu H."/>
            <person name="Li N."/>
            <person name="Zhao C."/>
            <person name="Li S."/>
            <person name="Dong L."/>
            <person name="Huang Y."/>
            <person name="Li L."/>
            <person name="Xi Y."/>
            <person name="Qi Q."/>
            <person name="Li W."/>
            <person name="Zhang B."/>
            <person name="Hu W."/>
            <person name="Zhang Y."/>
            <person name="Tian X."/>
            <person name="Jiao Y."/>
            <person name="Liang X."/>
            <person name="Jin J."/>
            <person name="Gao L."/>
            <person name="Zheng W."/>
            <person name="Hao B."/>
            <person name="Liu S."/>
            <person name="Wang W."/>
            <person name="Yuan L."/>
            <person name="Cao M."/>
            <person name="McDermott J."/>
            <person name="Samudrala R."/>
            <person name="Wang J."/>
            <person name="Wong G.K."/>
            <person name="Yang H."/>
        </authorList>
    </citation>
    <scope>NUCLEOTIDE SEQUENCE [LARGE SCALE GENOMIC DNA]</scope>
</reference>
<sequence length="164" mass="18243">MAVHGTQWESIEAAAGAVSEDALGELRYLQLVIRETLRLHPPLPLLLPRECTIGRDERYWPGGSPEEFRPERFDDGEATAAVDFRGADFELLPFGGGRRMCPGMAFGLANVELPLSSLLFHFDWEVPGMADPTKLDMTEAFGITSRRKENLHLRPLLRVSVPGV</sequence>
<evidence type="ECO:0000256" key="5">
    <source>
        <dbReference type="ARBA" id="ARBA00022692"/>
    </source>
</evidence>
<name>Q67WG8_ORYSJ</name>
<dbReference type="PRINTS" id="PR00463">
    <property type="entry name" value="EP450I"/>
</dbReference>
<dbReference type="Pfam" id="PF00067">
    <property type="entry name" value="p450"/>
    <property type="match status" value="1"/>
</dbReference>
<organism evidence="15">
    <name type="scientific">Oryza sativa subsp. japonica</name>
    <name type="common">Rice</name>
    <dbReference type="NCBI Taxonomy" id="39947"/>
    <lineage>
        <taxon>Eukaryota</taxon>
        <taxon>Viridiplantae</taxon>
        <taxon>Streptophyta</taxon>
        <taxon>Embryophyta</taxon>
        <taxon>Tracheophyta</taxon>
        <taxon>Spermatophyta</taxon>
        <taxon>Magnoliopsida</taxon>
        <taxon>Liliopsida</taxon>
        <taxon>Poales</taxon>
        <taxon>Poaceae</taxon>
        <taxon>BOP clade</taxon>
        <taxon>Oryzoideae</taxon>
        <taxon>Oryzeae</taxon>
        <taxon>Oryzinae</taxon>
        <taxon>Oryza</taxon>
        <taxon>Oryza sativa</taxon>
    </lineage>
</organism>
<keyword evidence="10 13" id="KW-0503">Monooxygenase</keyword>
<dbReference type="AlphaFoldDB" id="Q67WG8"/>
<comment type="cofactor">
    <cofactor evidence="1 12">
        <name>heme</name>
        <dbReference type="ChEBI" id="CHEBI:30413"/>
    </cofactor>
</comment>
<evidence type="ECO:0000256" key="6">
    <source>
        <dbReference type="ARBA" id="ARBA00022723"/>
    </source>
</evidence>
<dbReference type="Proteomes" id="UP000000763">
    <property type="component" value="Chromosome 6"/>
</dbReference>
<dbReference type="GO" id="GO:0020037">
    <property type="term" value="F:heme binding"/>
    <property type="evidence" value="ECO:0007669"/>
    <property type="project" value="InterPro"/>
</dbReference>
<dbReference type="SUPFAM" id="SSF48264">
    <property type="entry name" value="Cytochrome P450"/>
    <property type="match status" value="1"/>
</dbReference>
<evidence type="ECO:0000313" key="15">
    <source>
        <dbReference type="EMBL" id="EEE66091.1"/>
    </source>
</evidence>
<accession>Q67WG8</accession>
<keyword evidence="11" id="KW-0472">Membrane</keyword>
<keyword evidence="6 12" id="KW-0479">Metal-binding</keyword>
<evidence type="ECO:0000256" key="11">
    <source>
        <dbReference type="ARBA" id="ARBA00023136"/>
    </source>
</evidence>
<proteinExistence type="inferred from homology"/>
<reference evidence="16" key="4">
    <citation type="journal article" date="2008" name="Nucleic Acids Res.">
        <title>The rice annotation project database (RAP-DB): 2008 update.</title>
        <authorList>
            <consortium name="The rice annotation project (RAP)"/>
        </authorList>
    </citation>
    <scope>GENOME REANNOTATION</scope>
    <source>
        <strain evidence="16">cv. Nipponbare</strain>
    </source>
</reference>
<dbReference type="GO" id="GO:0016705">
    <property type="term" value="F:oxidoreductase activity, acting on paired donors, with incorporation or reduction of molecular oxygen"/>
    <property type="evidence" value="ECO:0007669"/>
    <property type="project" value="InterPro"/>
</dbReference>
<evidence type="ECO:0000256" key="13">
    <source>
        <dbReference type="RuleBase" id="RU000461"/>
    </source>
</evidence>
<evidence type="ECO:0000256" key="3">
    <source>
        <dbReference type="ARBA" id="ARBA00010617"/>
    </source>
</evidence>
<dbReference type="PANTHER" id="PTHR47953:SF19">
    <property type="entry name" value="OS06G0641600 PROTEIN"/>
    <property type="match status" value="1"/>
</dbReference>
<dbReference type="Proteomes" id="UP000007752">
    <property type="component" value="Chromosome 6"/>
</dbReference>
<dbReference type="InterPro" id="IPR017972">
    <property type="entry name" value="Cyt_P450_CS"/>
</dbReference>
<dbReference type="Gene3D" id="1.10.630.10">
    <property type="entry name" value="Cytochrome P450"/>
    <property type="match status" value="1"/>
</dbReference>
<protein>
    <submittedName>
        <fullName evidence="14">Cytochrome P450-like</fullName>
    </submittedName>
</protein>
<reference evidence="16" key="2">
    <citation type="journal article" date="2005" name="Nature">
        <title>The map-based sequence of the rice genome.</title>
        <authorList>
            <consortium name="International rice genome sequencing project (IRGSP)"/>
            <person name="Matsumoto T."/>
            <person name="Wu J."/>
            <person name="Kanamori H."/>
            <person name="Katayose Y."/>
            <person name="Fujisawa M."/>
            <person name="Namiki N."/>
            <person name="Mizuno H."/>
            <person name="Yamamoto K."/>
            <person name="Antonio B.A."/>
            <person name="Baba T."/>
            <person name="Sakata K."/>
            <person name="Nagamura Y."/>
            <person name="Aoki H."/>
            <person name="Arikawa K."/>
            <person name="Arita K."/>
            <person name="Bito T."/>
            <person name="Chiden Y."/>
            <person name="Fujitsuka N."/>
            <person name="Fukunaka R."/>
            <person name="Hamada M."/>
            <person name="Harada C."/>
            <person name="Hayashi A."/>
            <person name="Hijishita S."/>
            <person name="Honda M."/>
            <person name="Hosokawa S."/>
            <person name="Ichikawa Y."/>
            <person name="Idonuma A."/>
            <person name="Iijima M."/>
            <person name="Ikeda M."/>
            <person name="Ikeno M."/>
            <person name="Ito K."/>
            <person name="Ito S."/>
            <person name="Ito T."/>
            <person name="Ito Y."/>
            <person name="Ito Y."/>
            <person name="Iwabuchi A."/>
            <person name="Kamiya K."/>
            <person name="Karasawa W."/>
            <person name="Kurita K."/>
            <person name="Katagiri S."/>
            <person name="Kikuta A."/>
            <person name="Kobayashi H."/>
            <person name="Kobayashi N."/>
            <person name="Machita K."/>
            <person name="Maehara T."/>
            <person name="Masukawa M."/>
            <person name="Mizubayashi T."/>
            <person name="Mukai Y."/>
            <person name="Nagasaki H."/>
            <person name="Nagata Y."/>
            <person name="Naito S."/>
            <person name="Nakashima M."/>
            <person name="Nakama Y."/>
            <person name="Nakamichi Y."/>
            <person name="Nakamura M."/>
            <person name="Meguro A."/>
            <person name="Negishi M."/>
            <person name="Ohta I."/>
            <person name="Ohta T."/>
            <person name="Okamoto M."/>
            <person name="Ono N."/>
            <person name="Saji S."/>
            <person name="Sakaguchi M."/>
            <person name="Sakai K."/>
            <person name="Shibata M."/>
            <person name="Shimokawa T."/>
            <person name="Song J."/>
            <person name="Takazaki Y."/>
            <person name="Terasawa K."/>
            <person name="Tsugane M."/>
            <person name="Tsuji K."/>
            <person name="Ueda S."/>
            <person name="Waki K."/>
            <person name="Yamagata H."/>
            <person name="Yamamoto M."/>
            <person name="Yamamoto S."/>
            <person name="Yamane H."/>
            <person name="Yoshiki S."/>
            <person name="Yoshihara R."/>
            <person name="Yukawa K."/>
            <person name="Zhong H."/>
            <person name="Yano M."/>
            <person name="Yuan Q."/>
            <person name="Ouyang S."/>
            <person name="Liu J."/>
            <person name="Jones K.M."/>
            <person name="Gansberger K."/>
            <person name="Moffat K."/>
            <person name="Hill J."/>
            <person name="Bera J."/>
            <person name="Fadrosh D."/>
            <person name="Jin S."/>
            <person name="Johri S."/>
            <person name="Kim M."/>
            <person name="Overton L."/>
            <person name="Reardon M."/>
            <person name="Tsitrin T."/>
            <person name="Vuong H."/>
            <person name="Weaver B."/>
            <person name="Ciecko A."/>
            <person name="Tallon L."/>
            <person name="Jackson J."/>
            <person name="Pai G."/>
            <person name="Aken S.V."/>
            <person name="Utterback T."/>
            <person name="Reidmuller S."/>
            <person name="Feldblyum T."/>
            <person name="Hsiao J."/>
            <person name="Zismann V."/>
            <person name="Iobst S."/>
            <person name="de Vazeille A.R."/>
            <person name="Buell C.R."/>
            <person name="Ying K."/>
            <person name="Li Y."/>
            <person name="Lu T."/>
            <person name="Huang Y."/>
            <person name="Zhao Q."/>
            <person name="Feng Q."/>
            <person name="Zhang L."/>
            <person name="Zhu J."/>
            <person name="Weng Q."/>
            <person name="Mu J."/>
            <person name="Lu Y."/>
            <person name="Fan D."/>
            <person name="Liu Y."/>
            <person name="Guan J."/>
            <person name="Zhang Y."/>
            <person name="Yu S."/>
            <person name="Liu X."/>
            <person name="Zhang Y."/>
            <person name="Hong G."/>
            <person name="Han B."/>
            <person name="Choisne N."/>
            <person name="Demange N."/>
            <person name="Orjeda G."/>
            <person name="Samain S."/>
            <person name="Cattolico L."/>
            <person name="Pelletier E."/>
            <person name="Couloux A."/>
            <person name="Segurens B."/>
            <person name="Wincker P."/>
            <person name="D'Hont A."/>
            <person name="Scarpelli C."/>
            <person name="Weissenbach J."/>
            <person name="Salanoubat M."/>
            <person name="Quetier F."/>
            <person name="Yu Y."/>
            <person name="Kim H.R."/>
            <person name="Rambo T."/>
            <person name="Currie J."/>
            <person name="Collura K."/>
            <person name="Luo M."/>
            <person name="Yang T."/>
            <person name="Ammiraju J.S.S."/>
            <person name="Engler F."/>
            <person name="Soderlund C."/>
            <person name="Wing R.A."/>
            <person name="Palmer L.E."/>
            <person name="de la Bastide M."/>
            <person name="Spiegel L."/>
            <person name="Nascimento L."/>
            <person name="Zutavern T."/>
            <person name="O'Shaughnessy A."/>
            <person name="Dike S."/>
            <person name="Dedhia N."/>
            <person name="Preston R."/>
            <person name="Balija V."/>
            <person name="McCombie W.R."/>
            <person name="Chow T."/>
            <person name="Chen H."/>
            <person name="Chung M."/>
            <person name="Chen C."/>
            <person name="Shaw J."/>
            <person name="Wu H."/>
            <person name="Hsiao K."/>
            <person name="Chao Y."/>
            <person name="Chu M."/>
            <person name="Cheng C."/>
            <person name="Hour A."/>
            <person name="Lee P."/>
            <person name="Lin S."/>
            <person name="Lin Y."/>
            <person name="Liou J."/>
            <person name="Liu S."/>
            <person name="Hsing Y."/>
            <person name="Raghuvanshi S."/>
            <person name="Mohanty A."/>
            <person name="Bharti A.K."/>
            <person name="Gaur A."/>
            <person name="Gupta V."/>
            <person name="Kumar D."/>
            <person name="Ravi V."/>
            <person name="Vij S."/>
            <person name="Kapur A."/>
            <person name="Khurana P."/>
            <person name="Khurana P."/>
            <person name="Khurana J.P."/>
            <person name="Tyagi A.K."/>
            <person name="Gaikwad K."/>
            <person name="Singh A."/>
            <person name="Dalal V."/>
            <person name="Srivastava S."/>
            <person name="Dixit A."/>
            <person name="Pal A.K."/>
            <person name="Ghazi I.A."/>
            <person name="Yadav M."/>
            <person name="Pandit A."/>
            <person name="Bhargava A."/>
            <person name="Sureshbabu K."/>
            <person name="Batra K."/>
            <person name="Sharma T.R."/>
            <person name="Mohapatra T."/>
            <person name="Singh N.K."/>
            <person name="Messing J."/>
            <person name="Nelson A.B."/>
            <person name="Fuks G."/>
            <person name="Kavchok S."/>
            <person name="Keizer G."/>
            <person name="Linton E."/>
            <person name="Llaca V."/>
            <person name="Song R."/>
            <person name="Tanyolac B."/>
            <person name="Young S."/>
            <person name="Ho-Il K."/>
            <person name="Hahn J.H."/>
            <person name="Sangsakoo G."/>
            <person name="Vanavichit A."/>
            <person name="de Mattos Luiz.A.T."/>
            <person name="Zimmer P.D."/>
            <person name="Malone G."/>
            <person name="Dellagostin O."/>
            <person name="de Oliveira A.C."/>
            <person name="Bevan M."/>
            <person name="Bancroft I."/>
            <person name="Minx P."/>
            <person name="Cordum H."/>
            <person name="Wilson R."/>
            <person name="Cheng Z."/>
            <person name="Jin W."/>
            <person name="Jiang J."/>
            <person name="Leong S.A."/>
            <person name="Iwama H."/>
            <person name="Gojobori T."/>
            <person name="Itoh T."/>
            <person name="Niimura Y."/>
            <person name="Fujii Y."/>
            <person name="Habara T."/>
            <person name="Sakai H."/>
            <person name="Sato Y."/>
            <person name="Wilson G."/>
            <person name="Kumar K."/>
            <person name="McCouch S."/>
            <person name="Juretic N."/>
            <person name="Hoen D."/>
            <person name="Wright S."/>
            <person name="Bruskiewich R."/>
            <person name="Bureau T."/>
            <person name="Miyao A."/>
            <person name="Hirochika H."/>
            <person name="Nishikawa T."/>
            <person name="Kadowaki K."/>
            <person name="Sugiura M."/>
            <person name="Burr B."/>
            <person name="Sasaki T."/>
        </authorList>
    </citation>
    <scope>NUCLEOTIDE SEQUENCE [LARGE SCALE GENOMIC DNA]</scope>
    <source>
        <strain evidence="16">cv. Nipponbare</strain>
    </source>
</reference>